<dbReference type="FunFam" id="3.30.70.330:FF:000029">
    <property type="entry name" value="U2 small nuclear ribonucleoprotein B"/>
    <property type="match status" value="1"/>
</dbReference>
<evidence type="ECO:0000256" key="9">
    <source>
        <dbReference type="ARBA" id="ARBA00023274"/>
    </source>
</evidence>
<keyword evidence="7" id="KW-0508">mRNA splicing</keyword>
<evidence type="ECO:0000256" key="1">
    <source>
        <dbReference type="ARBA" id="ARBA00004123"/>
    </source>
</evidence>
<dbReference type="InterPro" id="IPR035979">
    <property type="entry name" value="RBD_domain_sf"/>
</dbReference>
<dbReference type="SUPFAM" id="SSF54928">
    <property type="entry name" value="RNA-binding domain, RBD"/>
    <property type="match status" value="1"/>
</dbReference>
<dbReference type="AlphaFoldDB" id="A0AAX4PJ97"/>
<feature type="domain" description="RRM" evidence="11">
    <location>
        <begin position="9"/>
        <end position="88"/>
    </location>
</feature>
<dbReference type="GO" id="GO:0006397">
    <property type="term" value="P:mRNA processing"/>
    <property type="evidence" value="ECO:0007669"/>
    <property type="project" value="UniProtKB-KW"/>
</dbReference>
<dbReference type="EMBL" id="CP151515">
    <property type="protein sequence ID" value="WZN66368.1"/>
    <property type="molecule type" value="Genomic_DNA"/>
</dbReference>
<keyword evidence="3" id="KW-0507">mRNA processing</keyword>
<keyword evidence="9 12" id="KW-0687">Ribonucleoprotein</keyword>
<evidence type="ECO:0000256" key="3">
    <source>
        <dbReference type="ARBA" id="ARBA00022664"/>
    </source>
</evidence>
<evidence type="ECO:0000256" key="10">
    <source>
        <dbReference type="PROSITE-ProRule" id="PRU00176"/>
    </source>
</evidence>
<evidence type="ECO:0000256" key="6">
    <source>
        <dbReference type="ARBA" id="ARBA00022884"/>
    </source>
</evidence>
<dbReference type="FunFam" id="3.30.70.330:FF:000039">
    <property type="entry name" value="U1 small nuclear ribonucleoprotein A"/>
    <property type="match status" value="1"/>
</dbReference>
<evidence type="ECO:0000256" key="5">
    <source>
        <dbReference type="ARBA" id="ARBA00022737"/>
    </source>
</evidence>
<dbReference type="Gene3D" id="3.30.70.330">
    <property type="match status" value="2"/>
</dbReference>
<keyword evidence="13" id="KW-1185">Reference proteome</keyword>
<reference evidence="12 13" key="1">
    <citation type="submission" date="2024-03" db="EMBL/GenBank/DDBJ databases">
        <title>Complete genome sequence of the green alga Chloropicon roscoffensis RCC1871.</title>
        <authorList>
            <person name="Lemieux C."/>
            <person name="Pombert J.-F."/>
            <person name="Otis C."/>
            <person name="Turmel M."/>
        </authorList>
    </citation>
    <scope>NUCLEOTIDE SEQUENCE [LARGE SCALE GENOMIC DNA]</scope>
    <source>
        <strain evidence="12 13">RCC1871</strain>
    </source>
</reference>
<organism evidence="12 13">
    <name type="scientific">Chloropicon roscoffensis</name>
    <dbReference type="NCBI Taxonomy" id="1461544"/>
    <lineage>
        <taxon>Eukaryota</taxon>
        <taxon>Viridiplantae</taxon>
        <taxon>Chlorophyta</taxon>
        <taxon>Chloropicophyceae</taxon>
        <taxon>Chloropicales</taxon>
        <taxon>Chloropicaceae</taxon>
        <taxon>Chloropicon</taxon>
    </lineage>
</organism>
<evidence type="ECO:0000259" key="11">
    <source>
        <dbReference type="PROSITE" id="PS50102"/>
    </source>
</evidence>
<dbReference type="PROSITE" id="PS50102">
    <property type="entry name" value="RRM"/>
    <property type="match status" value="2"/>
</dbReference>
<dbReference type="CDD" id="cd12246">
    <property type="entry name" value="RRM1_U1A_like"/>
    <property type="match status" value="1"/>
</dbReference>
<keyword evidence="6 10" id="KW-0694">RNA-binding</keyword>
<evidence type="ECO:0000256" key="7">
    <source>
        <dbReference type="ARBA" id="ARBA00023187"/>
    </source>
</evidence>
<dbReference type="GO" id="GO:0030532">
    <property type="term" value="C:small nuclear ribonucleoprotein complex"/>
    <property type="evidence" value="ECO:0007669"/>
    <property type="project" value="UniProtKB-ARBA"/>
</dbReference>
<evidence type="ECO:0000256" key="8">
    <source>
        <dbReference type="ARBA" id="ARBA00023242"/>
    </source>
</evidence>
<dbReference type="CDD" id="cd12247">
    <property type="entry name" value="RRM2_U1A_like"/>
    <property type="match status" value="1"/>
</dbReference>
<comment type="similarity">
    <text evidence="2">Belongs to the RRM U1 A/B'' family.</text>
</comment>
<evidence type="ECO:0000256" key="4">
    <source>
        <dbReference type="ARBA" id="ARBA00022728"/>
    </source>
</evidence>
<dbReference type="SMART" id="SM00360">
    <property type="entry name" value="RRM"/>
    <property type="match status" value="2"/>
</dbReference>
<evidence type="ECO:0000313" key="12">
    <source>
        <dbReference type="EMBL" id="WZN66368.1"/>
    </source>
</evidence>
<dbReference type="Proteomes" id="UP001472866">
    <property type="component" value="Chromosome 15"/>
</dbReference>
<dbReference type="GO" id="GO:0008380">
    <property type="term" value="P:RNA splicing"/>
    <property type="evidence" value="ECO:0007669"/>
    <property type="project" value="UniProtKB-KW"/>
</dbReference>
<dbReference type="GO" id="GO:0003723">
    <property type="term" value="F:RNA binding"/>
    <property type="evidence" value="ECO:0007669"/>
    <property type="project" value="UniProtKB-UniRule"/>
</dbReference>
<protein>
    <submittedName>
        <fullName evidence="12">U1 small nuclear ribonucleoprotein A</fullName>
    </submittedName>
</protein>
<keyword evidence="5" id="KW-0677">Repeat</keyword>
<dbReference type="InterPro" id="IPR012677">
    <property type="entry name" value="Nucleotide-bd_a/b_plait_sf"/>
</dbReference>
<evidence type="ECO:0000313" key="13">
    <source>
        <dbReference type="Proteomes" id="UP001472866"/>
    </source>
</evidence>
<keyword evidence="4" id="KW-0747">Spliceosome</keyword>
<comment type="subcellular location">
    <subcellularLocation>
        <location evidence="1">Nucleus</location>
    </subcellularLocation>
</comment>
<feature type="domain" description="RRM" evidence="11">
    <location>
        <begin position="155"/>
        <end position="229"/>
    </location>
</feature>
<dbReference type="InterPro" id="IPR000504">
    <property type="entry name" value="RRM_dom"/>
</dbReference>
<proteinExistence type="inferred from homology"/>
<accession>A0AAX4PJ97</accession>
<dbReference type="Pfam" id="PF00076">
    <property type="entry name" value="RRM_1"/>
    <property type="match status" value="2"/>
</dbReference>
<evidence type="ECO:0000256" key="2">
    <source>
        <dbReference type="ARBA" id="ARBA00007243"/>
    </source>
</evidence>
<dbReference type="GO" id="GO:0005681">
    <property type="term" value="C:spliceosomal complex"/>
    <property type="evidence" value="ECO:0007669"/>
    <property type="project" value="UniProtKB-KW"/>
</dbReference>
<dbReference type="PANTHER" id="PTHR10501">
    <property type="entry name" value="U1 SMALL NUCLEAR RIBONUCLEOPROTEIN A/U2 SMALL NUCLEAR RIBONUCLEOPROTEIN B"/>
    <property type="match status" value="1"/>
</dbReference>
<gene>
    <name evidence="12" type="ORF">HKI87_15g79330</name>
</gene>
<sequence>MSIDATPNQTIYVSNLYEKLSKDELRKSLHAVFSQFGKILDIVCMKSYRLRGQAWVVFAEMPSATNALRLMQGFPFYDKPMKIAYARTKSDAVAKLDGTFVPRDKSETARVNKEKRDELLRRAEVRKGGSLTGQAVPVASTAAAVGPEVTEPPHNILFVQNLPPAASQAMITMLFEQFPGFKEVRMVEIRPGIAFAEFGNEMESSVALDGLQGFKITPECSMRVSYAKK</sequence>
<name>A0AAX4PJ97_9CHLO</name>
<keyword evidence="8" id="KW-0539">Nucleus</keyword>